<dbReference type="AlphaFoldDB" id="A0A6M3XL50"/>
<protein>
    <submittedName>
        <fullName evidence="3">Uncharacterized protein</fullName>
    </submittedName>
</protein>
<evidence type="ECO:0000313" key="2">
    <source>
        <dbReference type="EMBL" id="QJA81416.1"/>
    </source>
</evidence>
<evidence type="ECO:0000313" key="3">
    <source>
        <dbReference type="EMBL" id="QJH98519.1"/>
    </source>
</evidence>
<sequence>MPDNELTINPAEEQVQSSQEATDDGVTLEKIRTMTPEQQLEFYTNSQEAIKAATRRNMETAEERKRWQAELEYSRSERQRGAEELQRTYDLMNQWRENLQPGRATQPPPPNYEELPPEQAYSHLAKEYDSLRKEISELKNNQGKSYQELRGEVERTQRAIEYREFLKDNVYPKYKYVTKDNLDGWFTEHPGIDPDPKTVLLAAEEIERKQDSMFETEVQRRLAEKARKAEEAATVVQGAALASLPEGKSMIDLDPAEQMEIIQRDIEKLTGGK</sequence>
<feature type="region of interest" description="Disordered" evidence="1">
    <location>
        <begin position="94"/>
        <end position="118"/>
    </location>
</feature>
<name>A0A6M3XL50_9ZZZZ</name>
<gene>
    <name evidence="2" type="ORF">MM415A00538_0014</name>
    <name evidence="3" type="ORF">TM448B01336_0009</name>
</gene>
<dbReference type="EMBL" id="MT144738">
    <property type="protein sequence ID" value="QJH98519.1"/>
    <property type="molecule type" value="Genomic_DNA"/>
</dbReference>
<dbReference type="EMBL" id="MT142458">
    <property type="protein sequence ID" value="QJA81416.1"/>
    <property type="molecule type" value="Genomic_DNA"/>
</dbReference>
<accession>A0A6M3XL50</accession>
<feature type="region of interest" description="Disordered" evidence="1">
    <location>
        <begin position="1"/>
        <end position="26"/>
    </location>
</feature>
<evidence type="ECO:0000256" key="1">
    <source>
        <dbReference type="SAM" id="MobiDB-lite"/>
    </source>
</evidence>
<reference evidence="3" key="1">
    <citation type="submission" date="2020-03" db="EMBL/GenBank/DDBJ databases">
        <title>The deep terrestrial virosphere.</title>
        <authorList>
            <person name="Holmfeldt K."/>
            <person name="Nilsson E."/>
            <person name="Simone D."/>
            <person name="Lopez-Fernandez M."/>
            <person name="Wu X."/>
            <person name="de Brujin I."/>
            <person name="Lundin D."/>
            <person name="Andersson A."/>
            <person name="Bertilsson S."/>
            <person name="Dopson M."/>
        </authorList>
    </citation>
    <scope>NUCLEOTIDE SEQUENCE</scope>
    <source>
        <strain evidence="2">MM415A00538</strain>
        <strain evidence="3">TM448B01336</strain>
    </source>
</reference>
<proteinExistence type="predicted"/>
<organism evidence="3">
    <name type="scientific">viral metagenome</name>
    <dbReference type="NCBI Taxonomy" id="1070528"/>
    <lineage>
        <taxon>unclassified sequences</taxon>
        <taxon>metagenomes</taxon>
        <taxon>organismal metagenomes</taxon>
    </lineage>
</organism>